<dbReference type="EMBL" id="JAGIZQ010000005">
    <property type="protein sequence ID" value="KAH6628042.1"/>
    <property type="molecule type" value="Genomic_DNA"/>
</dbReference>
<sequence>MGRRSQIQTACDRCRQKRAKCDGNLPCQRCNDAGDECKYNYVRQESKGQLRAERVQLRQNNADSDALLRAIASIPDPHVCKAVMQGLLDGSISRHDILKNAQFYSPKPDSGITPLQPELTDPRSTSTSCFEQLLSWQSCLPHLQDDDNGRPETQGASRATSVQPTSLLLPHLPLDAYTTQSHIDPWTKTGWTNAHIRHLIDALRTWDHLPFCLFSEDLFLQDYTSGSTRFCSSALVHAILALSIRLINEGNDDGVAYLSGWPRSRSLLDTARKLLRDTKPPSTLPDVQALGMLSLYYLRCGRETEAQEYADAFTAGMNGLLQSPPPSIQVEEKSHAQSITMSYCGAVSLKRMLSLITGQIFNNPIPAAQEDLFSLSPLPIIDGKRPASSASSSQKSISHSSRTWNNQAHAAHLFQLTEWVYQAIVSAQSDIHAAGGEAGDWYMRCLNWYTDLCPLLSHDDGRTPFVLFIHMYYHFSLLCAFRPFLGHTLDNTGIQPLEVCTQAAKSILSLAQSYDDLFTLRRVSGFMPYFVTAAALFSLSVEGGGVVDGDGGVGSVEYRVGVDGVEEDGDGVKEVDVEMGEVGEMDGVGVEDEGRLLVPGSSTTTTTTPSTGTGEGGVSASVSPSATSSISQAYVTVSAVAHARLLLAKMAITHPAAAVAGRLLEGRIELGHGTM</sequence>
<comment type="caution">
    <text evidence="1">The sequence shown here is derived from an EMBL/GenBank/DDBJ whole genome shotgun (WGS) entry which is preliminary data.</text>
</comment>
<proteinExistence type="predicted"/>
<reference evidence="1 2" key="1">
    <citation type="journal article" date="2021" name="Nat. Commun.">
        <title>Genetic determinants of endophytism in the Arabidopsis root mycobiome.</title>
        <authorList>
            <person name="Mesny F."/>
            <person name="Miyauchi S."/>
            <person name="Thiergart T."/>
            <person name="Pickel B."/>
            <person name="Atanasova L."/>
            <person name="Karlsson M."/>
            <person name="Huettel B."/>
            <person name="Barry K.W."/>
            <person name="Haridas S."/>
            <person name="Chen C."/>
            <person name="Bauer D."/>
            <person name="Andreopoulos W."/>
            <person name="Pangilinan J."/>
            <person name="LaButti K."/>
            <person name="Riley R."/>
            <person name="Lipzen A."/>
            <person name="Clum A."/>
            <person name="Drula E."/>
            <person name="Henrissat B."/>
            <person name="Kohler A."/>
            <person name="Grigoriev I.V."/>
            <person name="Martin F.M."/>
            <person name="Hacquard S."/>
        </authorList>
    </citation>
    <scope>NUCLEOTIDE SEQUENCE [LARGE SCALE GENOMIC DNA]</scope>
    <source>
        <strain evidence="1 2">MPI-SDFR-AT-0079</strain>
    </source>
</reference>
<organism evidence="1 2">
    <name type="scientific">Chaetomium tenue</name>
    <dbReference type="NCBI Taxonomy" id="1854479"/>
    <lineage>
        <taxon>Eukaryota</taxon>
        <taxon>Fungi</taxon>
        <taxon>Dikarya</taxon>
        <taxon>Ascomycota</taxon>
        <taxon>Pezizomycotina</taxon>
        <taxon>Sordariomycetes</taxon>
        <taxon>Sordariomycetidae</taxon>
        <taxon>Sordariales</taxon>
        <taxon>Chaetomiaceae</taxon>
        <taxon>Chaetomium</taxon>
    </lineage>
</organism>
<name>A0ACB7P567_9PEZI</name>
<evidence type="ECO:0000313" key="2">
    <source>
        <dbReference type="Proteomes" id="UP000724584"/>
    </source>
</evidence>
<keyword evidence="2" id="KW-1185">Reference proteome</keyword>
<dbReference type="Proteomes" id="UP000724584">
    <property type="component" value="Unassembled WGS sequence"/>
</dbReference>
<evidence type="ECO:0000313" key="1">
    <source>
        <dbReference type="EMBL" id="KAH6628042.1"/>
    </source>
</evidence>
<accession>A0ACB7P567</accession>
<gene>
    <name evidence="1" type="ORF">F5144DRAFT_577796</name>
</gene>
<protein>
    <submittedName>
        <fullName evidence="1">Uncharacterized protein</fullName>
    </submittedName>
</protein>